<organism evidence="1 2">
    <name type="scientific">Candidatus Woesebacteria bacterium CG_4_9_14_3_um_filter_39_10</name>
    <dbReference type="NCBI Taxonomy" id="1975056"/>
    <lineage>
        <taxon>Bacteria</taxon>
        <taxon>Candidatus Woeseibacteriota</taxon>
    </lineage>
</organism>
<dbReference type="EMBL" id="PFWW01000008">
    <property type="protein sequence ID" value="PJA43067.1"/>
    <property type="molecule type" value="Genomic_DNA"/>
</dbReference>
<sequence>MKKKISKLLSKKVLLRVFLPIAVILALYLLRSLIFAAWVNGRPVSRLSLTRALEKQGGKQVLEGLIEKALINSEAAKNKIKV</sequence>
<accession>A0A2M7XA65</accession>
<dbReference type="AlphaFoldDB" id="A0A2M7XA65"/>
<evidence type="ECO:0000313" key="1">
    <source>
        <dbReference type="EMBL" id="PJA43067.1"/>
    </source>
</evidence>
<proteinExistence type="predicted"/>
<dbReference type="Proteomes" id="UP000230484">
    <property type="component" value="Unassembled WGS sequence"/>
</dbReference>
<reference evidence="2" key="1">
    <citation type="submission" date="2017-09" db="EMBL/GenBank/DDBJ databases">
        <title>Depth-based differentiation of microbial function through sediment-hosted aquifers and enrichment of novel symbionts in the deep terrestrial subsurface.</title>
        <authorList>
            <person name="Probst A.J."/>
            <person name="Ladd B."/>
            <person name="Jarett J.K."/>
            <person name="Geller-Mcgrath D.E."/>
            <person name="Sieber C.M.K."/>
            <person name="Emerson J.B."/>
            <person name="Anantharaman K."/>
            <person name="Thomas B.C."/>
            <person name="Malmstrom R."/>
            <person name="Stieglmeier M."/>
            <person name="Klingl A."/>
            <person name="Woyke T."/>
            <person name="Ryan C.M."/>
            <person name="Banfield J.F."/>
        </authorList>
    </citation>
    <scope>NUCLEOTIDE SEQUENCE [LARGE SCALE GENOMIC DNA]</scope>
</reference>
<protein>
    <submittedName>
        <fullName evidence="1">Uncharacterized protein</fullName>
    </submittedName>
</protein>
<feature type="non-terminal residue" evidence="1">
    <location>
        <position position="82"/>
    </location>
</feature>
<comment type="caution">
    <text evidence="1">The sequence shown here is derived from an EMBL/GenBank/DDBJ whole genome shotgun (WGS) entry which is preliminary data.</text>
</comment>
<gene>
    <name evidence="1" type="ORF">CO176_00380</name>
</gene>
<name>A0A2M7XA65_9BACT</name>
<evidence type="ECO:0000313" key="2">
    <source>
        <dbReference type="Proteomes" id="UP000230484"/>
    </source>
</evidence>